<evidence type="ECO:0000313" key="1">
    <source>
        <dbReference type="EMBL" id="VXB05016.1"/>
    </source>
</evidence>
<proteinExistence type="predicted"/>
<organism evidence="1 2">
    <name type="scientific">Pantoea brenneri</name>
    <dbReference type="NCBI Taxonomy" id="472694"/>
    <lineage>
        <taxon>Bacteria</taxon>
        <taxon>Pseudomonadati</taxon>
        <taxon>Pseudomonadota</taxon>
        <taxon>Gammaproteobacteria</taxon>
        <taxon>Enterobacterales</taxon>
        <taxon>Erwiniaceae</taxon>
        <taxon>Pantoea</taxon>
    </lineage>
</organism>
<sequence>MCHDAGLFYSLGHSYLDISQFHRQELNVWL</sequence>
<evidence type="ECO:0000313" key="2">
    <source>
        <dbReference type="Proteomes" id="UP000433737"/>
    </source>
</evidence>
<name>A0AAX3J088_9GAMM</name>
<protein>
    <recommendedName>
        <fullName evidence="3">Transposase</fullName>
    </recommendedName>
</protein>
<dbReference type="EMBL" id="CABWMH010000002">
    <property type="protein sequence ID" value="VXB05016.1"/>
    <property type="molecule type" value="Genomic_DNA"/>
</dbReference>
<dbReference type="AlphaFoldDB" id="A0AAX3J088"/>
<accession>A0AAX3J088</accession>
<comment type="caution">
    <text evidence="1">The sequence shown here is derived from an EMBL/GenBank/DDBJ whole genome shotgun (WGS) entry which is preliminary data.</text>
</comment>
<dbReference type="Proteomes" id="UP000433737">
    <property type="component" value="Unassembled WGS sequence"/>
</dbReference>
<evidence type="ECO:0008006" key="3">
    <source>
        <dbReference type="Google" id="ProtNLM"/>
    </source>
</evidence>
<gene>
    <name evidence="1" type="ORF">PANT111_100113</name>
</gene>
<reference evidence="1 2" key="1">
    <citation type="submission" date="2019-10" db="EMBL/GenBank/DDBJ databases">
        <authorList>
            <person name="Karimi E."/>
        </authorList>
    </citation>
    <scope>NUCLEOTIDE SEQUENCE [LARGE SCALE GENOMIC DNA]</scope>
    <source>
        <strain evidence="1">Pantoea sp. 111</strain>
    </source>
</reference>